<comment type="function">
    <text evidence="1">Golgi membrane protein involved in vesicular trafficking and spindle migration.</text>
</comment>
<evidence type="ECO:0000256" key="7">
    <source>
        <dbReference type="ARBA" id="ARBA00022989"/>
    </source>
</evidence>
<dbReference type="OrthoDB" id="166803at2759"/>
<dbReference type="PANTHER" id="PTHR47549">
    <property type="entry name" value="GOLGI APPARATUS MEMBRANE PROTEIN TVP38-RELATED"/>
    <property type="match status" value="1"/>
</dbReference>
<evidence type="ECO:0000256" key="5">
    <source>
        <dbReference type="ARBA" id="ARBA00020673"/>
    </source>
</evidence>
<evidence type="ECO:0000313" key="12">
    <source>
        <dbReference type="EMBL" id="SCV03693.1"/>
    </source>
</evidence>
<feature type="transmembrane region" description="Helical" evidence="10">
    <location>
        <begin position="266"/>
        <end position="284"/>
    </location>
</feature>
<reference evidence="13" key="1">
    <citation type="submission" date="2016-03" db="EMBL/GenBank/DDBJ databases">
        <authorList>
            <person name="Devillers H."/>
        </authorList>
    </citation>
    <scope>NUCLEOTIDE SEQUENCE [LARGE SCALE GENOMIC DNA]</scope>
</reference>
<evidence type="ECO:0000256" key="9">
    <source>
        <dbReference type="ARBA" id="ARBA00023136"/>
    </source>
</evidence>
<keyword evidence="13" id="KW-1185">Reference proteome</keyword>
<keyword evidence="7 10" id="KW-1133">Transmembrane helix</keyword>
<evidence type="ECO:0000256" key="4">
    <source>
        <dbReference type="ARBA" id="ARBA00013533"/>
    </source>
</evidence>
<keyword evidence="8" id="KW-0333">Golgi apparatus</keyword>
<feature type="domain" description="VTT" evidence="11">
    <location>
        <begin position="132"/>
        <end position="248"/>
    </location>
</feature>
<evidence type="ECO:0000256" key="1">
    <source>
        <dbReference type="ARBA" id="ARBA00002978"/>
    </source>
</evidence>
<dbReference type="AlphaFoldDB" id="A0A1G4KH43"/>
<dbReference type="GO" id="GO:0000022">
    <property type="term" value="P:mitotic spindle elongation"/>
    <property type="evidence" value="ECO:0007669"/>
    <property type="project" value="TreeGrafter"/>
</dbReference>
<organism evidence="12 13">
    <name type="scientific">Lachancea mirantina</name>
    <dbReference type="NCBI Taxonomy" id="1230905"/>
    <lineage>
        <taxon>Eukaryota</taxon>
        <taxon>Fungi</taxon>
        <taxon>Dikarya</taxon>
        <taxon>Ascomycota</taxon>
        <taxon>Saccharomycotina</taxon>
        <taxon>Saccharomycetes</taxon>
        <taxon>Saccharomycetales</taxon>
        <taxon>Saccharomycetaceae</taxon>
        <taxon>Lachancea</taxon>
    </lineage>
</organism>
<comment type="subcellular location">
    <subcellularLocation>
        <location evidence="2">Golgi apparatus membrane</location>
        <topology evidence="2">Multi-pass membrane protein</topology>
    </subcellularLocation>
</comment>
<dbReference type="PANTHER" id="PTHR47549:SF1">
    <property type="entry name" value="GOLGI APPARATUS MEMBRANE PROTEIN TVP38"/>
    <property type="match status" value="1"/>
</dbReference>
<evidence type="ECO:0000313" key="13">
    <source>
        <dbReference type="Proteomes" id="UP000191024"/>
    </source>
</evidence>
<dbReference type="InterPro" id="IPR032816">
    <property type="entry name" value="VTT_dom"/>
</dbReference>
<feature type="transmembrane region" description="Helical" evidence="10">
    <location>
        <begin position="72"/>
        <end position="91"/>
    </location>
</feature>
<dbReference type="GO" id="GO:0000139">
    <property type="term" value="C:Golgi membrane"/>
    <property type="evidence" value="ECO:0007669"/>
    <property type="project" value="UniProtKB-SubCell"/>
</dbReference>
<feature type="transmembrane region" description="Helical" evidence="10">
    <location>
        <begin position="221"/>
        <end position="246"/>
    </location>
</feature>
<feature type="transmembrane region" description="Helical" evidence="10">
    <location>
        <begin position="149"/>
        <end position="171"/>
    </location>
</feature>
<keyword evidence="6 10" id="KW-0812">Transmembrane</keyword>
<protein>
    <recommendedName>
        <fullName evidence="4">Golgi apparatus membrane protein TVP38</fullName>
    </recommendedName>
    <alternativeName>
        <fullName evidence="5">Golgi apparatus membrane protein tvp38</fullName>
    </alternativeName>
</protein>
<keyword evidence="9 10" id="KW-0472">Membrane</keyword>
<dbReference type="STRING" id="1230905.A0A1G4KH43"/>
<proteinExistence type="inferred from homology"/>
<sequence>MADQYEAMISNGHNDINTNPSRLVPDENFDDFDEDFLDLYTMTPLQRAMYHCKRLARKLLGVWQSLPMWKKFLLVFAGVVNLVFVILMLVYHNRIMQAVAQASDEIKQKKYFPLVFIALLYLVSFPPLIGFSSLATCVGLTYGISAKGFVTLFIGTASGSISAFVVFKTLLKSQAEKLVRMNSKFEALTSILQDDDSYLTITLIRLCPFPYSYTNGAIAGIYGVSVLNFSKATVLMSPKLFLYLFVGSRLKNMGESRSTGSRIFDVISLVVTAIVQILTAWIVYRKATKRQRELRQAQDADMSFDVL</sequence>
<feature type="transmembrane region" description="Helical" evidence="10">
    <location>
        <begin position="111"/>
        <end position="129"/>
    </location>
</feature>
<evidence type="ECO:0000256" key="10">
    <source>
        <dbReference type="SAM" id="Phobius"/>
    </source>
</evidence>
<gene>
    <name evidence="12" type="ORF">LAMI_0H10198G</name>
</gene>
<accession>A0A1G4KH43</accession>
<dbReference type="EMBL" id="LT598468">
    <property type="protein sequence ID" value="SCV03693.1"/>
    <property type="molecule type" value="Genomic_DNA"/>
</dbReference>
<comment type="similarity">
    <text evidence="3">Belongs to the TVP38/TMEM64 family.</text>
</comment>
<dbReference type="InterPro" id="IPR051076">
    <property type="entry name" value="Golgi_membrane_TVP38/TMEM64"/>
</dbReference>
<evidence type="ECO:0000256" key="6">
    <source>
        <dbReference type="ARBA" id="ARBA00022692"/>
    </source>
</evidence>
<evidence type="ECO:0000256" key="8">
    <source>
        <dbReference type="ARBA" id="ARBA00023034"/>
    </source>
</evidence>
<dbReference type="Proteomes" id="UP000191024">
    <property type="component" value="Chromosome H"/>
</dbReference>
<dbReference type="GO" id="GO:0016192">
    <property type="term" value="P:vesicle-mediated transport"/>
    <property type="evidence" value="ECO:0007669"/>
    <property type="project" value="TreeGrafter"/>
</dbReference>
<dbReference type="Pfam" id="PF09335">
    <property type="entry name" value="VTT_dom"/>
    <property type="match status" value="1"/>
</dbReference>
<evidence type="ECO:0000256" key="3">
    <source>
        <dbReference type="ARBA" id="ARBA00008640"/>
    </source>
</evidence>
<evidence type="ECO:0000259" key="11">
    <source>
        <dbReference type="Pfam" id="PF09335"/>
    </source>
</evidence>
<evidence type="ECO:0000256" key="2">
    <source>
        <dbReference type="ARBA" id="ARBA00004653"/>
    </source>
</evidence>
<name>A0A1G4KH43_9SACH</name>